<dbReference type="Gene3D" id="3.40.190.10">
    <property type="entry name" value="Periplasmic binding protein-like II"/>
    <property type="match status" value="2"/>
</dbReference>
<evidence type="ECO:0000313" key="2">
    <source>
        <dbReference type="EMBL" id="MBD0378609.1"/>
    </source>
</evidence>
<dbReference type="RefSeq" id="WP_188172437.1">
    <property type="nucleotide sequence ID" value="NZ_JACVVD010000001.1"/>
</dbReference>
<dbReference type="Proteomes" id="UP000650466">
    <property type="component" value="Unassembled WGS sequence"/>
</dbReference>
<evidence type="ECO:0000256" key="1">
    <source>
        <dbReference type="SAM" id="SignalP"/>
    </source>
</evidence>
<gene>
    <name evidence="2" type="ORF">ICC18_00550</name>
</gene>
<comment type="caution">
    <text evidence="2">The sequence shown here is derived from an EMBL/GenBank/DDBJ whole genome shotgun (WGS) entry which is preliminary data.</text>
</comment>
<sequence length="445" mass="48831">MANKKMIPAVLSGIVALSVLAGCAKSDNTAANGGSSTEAPKKQEAAVAKQEPVTLDYWAAWSPNSDEETKTKAQIKKFEETHPNIKIKVQLITFDVLHDKLIAAINAGNAPDLSWGLSEWFGEFTKMDALQDLTASFNAWSDKDKVYPNVMASLTTDGKVLALPQYLGIRALLYHENMLKKAGFSAPPKTWDELLAMADKVKQANGKEAFGIAAAGVRSPQELLSLFAQNDVVIAKKMDDGKFKNTWKDNADELKRAAEVYRFYGDLLAKGAIKPEAKTWGWQEEDTNFAQGQYAMVVNGPWIEGRSKENPEEMKDVKVAAPPFNKKAATFLEVSPLYLYKSSKHPKEAFEFATYILGKEWQSSIRPTNSPRSDVVSDSPWGKGFTDLAPTGVVFPSVSLGGITKDMEDSIARALIKKEAPEDVAKWLSDAINNDLKKSGELSSK</sequence>
<dbReference type="SUPFAM" id="SSF53850">
    <property type="entry name" value="Periplasmic binding protein-like II"/>
    <property type="match status" value="1"/>
</dbReference>
<keyword evidence="1" id="KW-0732">Signal</keyword>
<proteinExistence type="predicted"/>
<dbReference type="Pfam" id="PF01547">
    <property type="entry name" value="SBP_bac_1"/>
    <property type="match status" value="1"/>
</dbReference>
<reference evidence="2" key="1">
    <citation type="submission" date="2020-09" db="EMBL/GenBank/DDBJ databases">
        <title>Draft Genome Sequence of Paenibacillus sp. WST5.</title>
        <authorList>
            <person name="Bao Z."/>
        </authorList>
    </citation>
    <scope>NUCLEOTIDE SEQUENCE</scope>
    <source>
        <strain evidence="2">WST5</strain>
    </source>
</reference>
<name>A0A926QHJ7_9BACL</name>
<evidence type="ECO:0000313" key="3">
    <source>
        <dbReference type="Proteomes" id="UP000650466"/>
    </source>
</evidence>
<protein>
    <submittedName>
        <fullName evidence="2">Sugar ABC transporter substrate-binding protein</fullName>
    </submittedName>
</protein>
<dbReference type="PANTHER" id="PTHR43649">
    <property type="entry name" value="ARABINOSE-BINDING PROTEIN-RELATED"/>
    <property type="match status" value="1"/>
</dbReference>
<feature type="signal peptide" evidence="1">
    <location>
        <begin position="1"/>
        <end position="21"/>
    </location>
</feature>
<keyword evidence="3" id="KW-1185">Reference proteome</keyword>
<dbReference type="EMBL" id="JACVVD010000001">
    <property type="protein sequence ID" value="MBD0378609.1"/>
    <property type="molecule type" value="Genomic_DNA"/>
</dbReference>
<dbReference type="PANTHER" id="PTHR43649:SF12">
    <property type="entry name" value="DIACETYLCHITOBIOSE BINDING PROTEIN DASA"/>
    <property type="match status" value="1"/>
</dbReference>
<dbReference type="InterPro" id="IPR006059">
    <property type="entry name" value="SBP"/>
</dbReference>
<dbReference type="PROSITE" id="PS51257">
    <property type="entry name" value="PROKAR_LIPOPROTEIN"/>
    <property type="match status" value="1"/>
</dbReference>
<feature type="chain" id="PRO_5039261068" evidence="1">
    <location>
        <begin position="22"/>
        <end position="445"/>
    </location>
</feature>
<dbReference type="CDD" id="cd13585">
    <property type="entry name" value="PBP2_TMBP_like"/>
    <property type="match status" value="1"/>
</dbReference>
<dbReference type="AlphaFoldDB" id="A0A926QHJ7"/>
<dbReference type="InterPro" id="IPR050490">
    <property type="entry name" value="Bact_solute-bd_prot1"/>
</dbReference>
<organism evidence="2 3">
    <name type="scientific">Paenibacillus sedimenti</name>
    <dbReference type="NCBI Taxonomy" id="2770274"/>
    <lineage>
        <taxon>Bacteria</taxon>
        <taxon>Bacillati</taxon>
        <taxon>Bacillota</taxon>
        <taxon>Bacilli</taxon>
        <taxon>Bacillales</taxon>
        <taxon>Paenibacillaceae</taxon>
        <taxon>Paenibacillus</taxon>
    </lineage>
</organism>
<accession>A0A926QHJ7</accession>